<dbReference type="AlphaFoldDB" id="M5EFH1"/>
<protein>
    <submittedName>
        <fullName evidence="1">Uncharacterized protein</fullName>
    </submittedName>
</protein>
<evidence type="ECO:0000313" key="1">
    <source>
        <dbReference type="EMBL" id="CCV03102.1"/>
    </source>
</evidence>
<gene>
    <name evidence="1" type="ORF">MESS2_1020003</name>
</gene>
<evidence type="ECO:0000313" key="2">
    <source>
        <dbReference type="Proteomes" id="UP000012062"/>
    </source>
</evidence>
<accession>M5EFH1</accession>
<name>M5EFH1_9HYPH</name>
<sequence>MCHAARAAALLTSPQGGGEIKYPEALVPVCVSLSYKFNAACKRAAASGIRARPQRESTMPGPAEIAMGMTHLDHGFIPAKALGARRRDLGGMTGFGRSASSE</sequence>
<comment type="caution">
    <text evidence="1">The sequence shown here is derived from an EMBL/GenBank/DDBJ whole genome shotgun (WGS) entry which is preliminary data.</text>
</comment>
<proteinExistence type="predicted"/>
<dbReference type="Proteomes" id="UP000012062">
    <property type="component" value="Unassembled WGS sequence"/>
</dbReference>
<reference evidence="1 2" key="1">
    <citation type="submission" date="2013-02" db="EMBL/GenBank/DDBJ databases">
        <authorList>
            <person name="Genoscope - CEA"/>
        </authorList>
    </citation>
    <scope>NUCLEOTIDE SEQUENCE [LARGE SCALE GENOMIC DNA]</scope>
    <source>
        <strain evidence="1 2">STM 2683</strain>
    </source>
</reference>
<dbReference type="EMBL" id="CAUM01000005">
    <property type="protein sequence ID" value="CCV03102.1"/>
    <property type="molecule type" value="Genomic_DNA"/>
</dbReference>
<organism evidence="1 2">
    <name type="scientific">Mesorhizobium metallidurans STM 2683</name>
    <dbReference type="NCBI Taxonomy" id="1297569"/>
    <lineage>
        <taxon>Bacteria</taxon>
        <taxon>Pseudomonadati</taxon>
        <taxon>Pseudomonadota</taxon>
        <taxon>Alphaproteobacteria</taxon>
        <taxon>Hyphomicrobiales</taxon>
        <taxon>Phyllobacteriaceae</taxon>
        <taxon>Mesorhizobium</taxon>
    </lineage>
</organism>
<keyword evidence="2" id="KW-1185">Reference proteome</keyword>